<keyword evidence="2" id="KW-1185">Reference proteome</keyword>
<comment type="caution">
    <text evidence="1">The sequence shown here is derived from an EMBL/GenBank/DDBJ whole genome shotgun (WGS) entry which is preliminary data.</text>
</comment>
<accession>A0A4R1F537</accession>
<dbReference type="Proteomes" id="UP000294887">
    <property type="component" value="Unassembled WGS sequence"/>
</dbReference>
<organism evidence="1 2">
    <name type="scientific">Cocleimonas flava</name>
    <dbReference type="NCBI Taxonomy" id="634765"/>
    <lineage>
        <taxon>Bacteria</taxon>
        <taxon>Pseudomonadati</taxon>
        <taxon>Pseudomonadota</taxon>
        <taxon>Gammaproteobacteria</taxon>
        <taxon>Thiotrichales</taxon>
        <taxon>Thiotrichaceae</taxon>
        <taxon>Cocleimonas</taxon>
    </lineage>
</organism>
<evidence type="ECO:0000313" key="2">
    <source>
        <dbReference type="Proteomes" id="UP000294887"/>
    </source>
</evidence>
<sequence>MSIINDDGFNTPDYLIQSYLHMPSNELTYKRNKSI</sequence>
<reference evidence="1 2" key="1">
    <citation type="submission" date="2019-03" db="EMBL/GenBank/DDBJ databases">
        <title>Genomic Encyclopedia of Type Strains, Phase IV (KMG-IV): sequencing the most valuable type-strain genomes for metagenomic binning, comparative biology and taxonomic classification.</title>
        <authorList>
            <person name="Goeker M."/>
        </authorList>
    </citation>
    <scope>NUCLEOTIDE SEQUENCE [LARGE SCALE GENOMIC DNA]</scope>
    <source>
        <strain evidence="1 2">DSM 24830</strain>
    </source>
</reference>
<gene>
    <name evidence="1" type="ORF">EV695_1366</name>
</gene>
<protein>
    <submittedName>
        <fullName evidence="1">Uncharacterized protein</fullName>
    </submittedName>
</protein>
<proteinExistence type="predicted"/>
<name>A0A4R1F537_9GAMM</name>
<evidence type="ECO:0000313" key="1">
    <source>
        <dbReference type="EMBL" id="TCJ86868.1"/>
    </source>
</evidence>
<dbReference type="EMBL" id="SMFQ01000003">
    <property type="protein sequence ID" value="TCJ86868.1"/>
    <property type="molecule type" value="Genomic_DNA"/>
</dbReference>
<dbReference type="AlphaFoldDB" id="A0A4R1F537"/>